<feature type="transmembrane region" description="Helical" evidence="1">
    <location>
        <begin position="99"/>
        <end position="119"/>
    </location>
</feature>
<name>A0A848H829_9BURK</name>
<evidence type="ECO:0000313" key="3">
    <source>
        <dbReference type="Proteomes" id="UP000541185"/>
    </source>
</evidence>
<feature type="transmembrane region" description="Helical" evidence="1">
    <location>
        <begin position="261"/>
        <end position="282"/>
    </location>
</feature>
<feature type="transmembrane region" description="Helical" evidence="1">
    <location>
        <begin position="216"/>
        <end position="241"/>
    </location>
</feature>
<dbReference type="RefSeq" id="WP_169418802.1">
    <property type="nucleotide sequence ID" value="NZ_JABBFX010000001.1"/>
</dbReference>
<dbReference type="AlphaFoldDB" id="A0A848H829"/>
<sequence>MSAVREGMPASTLQSEAMRAWIPALLFGLLLVEWAWGWDPTDTVAGVFGPGSNRNGFHEMDWIRLVFLHNALQPVYVALAVGATWLARHHLLVRHAIAPPLPWMAWAALAFYAVAQAVWLARRFGLESLPLPQAMALSYATAVAALAFKVCAAGAVGHALVRGSAQDHAWAPTQPPDVEATARPPARWGLAMVVAVALALYPLFPLFDYFSFLSRLFLGLGPGTALLLRSGVALMLAWLLLRVLQRRGVAQPPARARLARAAFIVTCVFLLLAPVGFILSAIPYGGGNLPDELRLLPAAAQLLGLLAFLQLLRRPRTEAAHG</sequence>
<evidence type="ECO:0000313" key="2">
    <source>
        <dbReference type="EMBL" id="NML44693.1"/>
    </source>
</evidence>
<gene>
    <name evidence="2" type="ORF">HHL11_13090</name>
</gene>
<feature type="transmembrane region" description="Helical" evidence="1">
    <location>
        <begin position="188"/>
        <end position="204"/>
    </location>
</feature>
<comment type="caution">
    <text evidence="2">The sequence shown here is derived from an EMBL/GenBank/DDBJ whole genome shotgun (WGS) entry which is preliminary data.</text>
</comment>
<organism evidence="2 3">
    <name type="scientific">Ramlibacter agri</name>
    <dbReference type="NCBI Taxonomy" id="2728837"/>
    <lineage>
        <taxon>Bacteria</taxon>
        <taxon>Pseudomonadati</taxon>
        <taxon>Pseudomonadota</taxon>
        <taxon>Betaproteobacteria</taxon>
        <taxon>Burkholderiales</taxon>
        <taxon>Comamonadaceae</taxon>
        <taxon>Ramlibacter</taxon>
    </lineage>
</organism>
<keyword evidence="1" id="KW-0812">Transmembrane</keyword>
<keyword evidence="1" id="KW-1133">Transmembrane helix</keyword>
<keyword evidence="3" id="KW-1185">Reference proteome</keyword>
<evidence type="ECO:0000256" key="1">
    <source>
        <dbReference type="SAM" id="Phobius"/>
    </source>
</evidence>
<dbReference type="EMBL" id="JABBFX010000001">
    <property type="protein sequence ID" value="NML44693.1"/>
    <property type="molecule type" value="Genomic_DNA"/>
</dbReference>
<keyword evidence="1" id="KW-0472">Membrane</keyword>
<reference evidence="2 3" key="1">
    <citation type="submission" date="2020-04" db="EMBL/GenBank/DDBJ databases">
        <title>Ramlibacter sp. G-1-2-2 isolated from soil.</title>
        <authorList>
            <person name="Dahal R.H."/>
        </authorList>
    </citation>
    <scope>NUCLEOTIDE SEQUENCE [LARGE SCALE GENOMIC DNA]</scope>
    <source>
        <strain evidence="2 3">G-1-2-2</strain>
    </source>
</reference>
<protein>
    <submittedName>
        <fullName evidence="2">Uncharacterized protein</fullName>
    </submittedName>
</protein>
<accession>A0A848H829</accession>
<feature type="transmembrane region" description="Helical" evidence="1">
    <location>
        <begin position="20"/>
        <end position="38"/>
    </location>
</feature>
<dbReference type="Proteomes" id="UP000541185">
    <property type="component" value="Unassembled WGS sequence"/>
</dbReference>
<feature type="transmembrane region" description="Helical" evidence="1">
    <location>
        <begin position="294"/>
        <end position="312"/>
    </location>
</feature>
<feature type="transmembrane region" description="Helical" evidence="1">
    <location>
        <begin position="62"/>
        <end position="87"/>
    </location>
</feature>
<proteinExistence type="predicted"/>
<feature type="transmembrane region" description="Helical" evidence="1">
    <location>
        <begin position="139"/>
        <end position="161"/>
    </location>
</feature>